<dbReference type="OrthoDB" id="8607203at2"/>
<sequence length="115" mass="13115">MADRFEPPACPVISSRKNVTLKTLETEFGDGYTQRAGAGLNSESVTFDATWPGLTIDEADQVEAFFRKQRGYMPFEWTLPRESKSWLYRCKSWSRNGVGGRHDTITATIERVYDL</sequence>
<gene>
    <name evidence="1" type="ORF">EDC90_10569</name>
</gene>
<keyword evidence="2" id="KW-1185">Reference proteome</keyword>
<dbReference type="InterPro" id="IPR010265">
    <property type="entry name" value="Phage_lambda_TipM"/>
</dbReference>
<dbReference type="RefSeq" id="WP_132314187.1">
    <property type="nucleotide sequence ID" value="NZ_SMAR01000056.1"/>
</dbReference>
<protein>
    <submittedName>
        <fullName evidence="1">Phage-related protein</fullName>
    </submittedName>
</protein>
<dbReference type="Proteomes" id="UP000295097">
    <property type="component" value="Unassembled WGS sequence"/>
</dbReference>
<dbReference type="AlphaFoldDB" id="A0A4R3NF25"/>
<name>A0A4R3NF25_9HYPH</name>
<evidence type="ECO:0000313" key="1">
    <source>
        <dbReference type="EMBL" id="TCT28861.1"/>
    </source>
</evidence>
<comment type="caution">
    <text evidence="1">The sequence shown here is derived from an EMBL/GenBank/DDBJ whole genome shotgun (WGS) entry which is preliminary data.</text>
</comment>
<dbReference type="Pfam" id="PF05939">
    <property type="entry name" value="Phage_min_tail"/>
    <property type="match status" value="1"/>
</dbReference>
<evidence type="ECO:0000313" key="2">
    <source>
        <dbReference type="Proteomes" id="UP000295097"/>
    </source>
</evidence>
<reference evidence="1 2" key="1">
    <citation type="submission" date="2019-03" db="EMBL/GenBank/DDBJ databases">
        <title>Freshwater and sediment microbial communities from various areas in North America, analyzing microbe dynamics in response to fracking.</title>
        <authorList>
            <person name="Lamendella R."/>
        </authorList>
    </citation>
    <scope>NUCLEOTIDE SEQUENCE [LARGE SCALE GENOMIC DNA]</scope>
    <source>
        <strain evidence="1 2">175.2</strain>
    </source>
</reference>
<dbReference type="EMBL" id="SMAR01000056">
    <property type="protein sequence ID" value="TCT28861.1"/>
    <property type="molecule type" value="Genomic_DNA"/>
</dbReference>
<accession>A0A4R3NF25</accession>
<proteinExistence type="predicted"/>
<organism evidence="1 2">
    <name type="scientific">Martelella mediterranea</name>
    <dbReference type="NCBI Taxonomy" id="293089"/>
    <lineage>
        <taxon>Bacteria</taxon>
        <taxon>Pseudomonadati</taxon>
        <taxon>Pseudomonadota</taxon>
        <taxon>Alphaproteobacteria</taxon>
        <taxon>Hyphomicrobiales</taxon>
        <taxon>Aurantimonadaceae</taxon>
        <taxon>Martelella</taxon>
    </lineage>
</organism>